<dbReference type="InterPro" id="IPR050312">
    <property type="entry name" value="IolE/XylAMocC-like"/>
</dbReference>
<keyword evidence="2" id="KW-0413">Isomerase</keyword>
<accession>A0A1Y1RWF0</accession>
<protein>
    <submittedName>
        <fullName evidence="2">Xylose isomerase</fullName>
    </submittedName>
</protein>
<dbReference type="InterPro" id="IPR013022">
    <property type="entry name" value="Xyl_isomerase-like_TIM-brl"/>
</dbReference>
<evidence type="ECO:0000313" key="3">
    <source>
        <dbReference type="Proteomes" id="UP000192343"/>
    </source>
</evidence>
<evidence type="ECO:0000259" key="1">
    <source>
        <dbReference type="Pfam" id="PF01261"/>
    </source>
</evidence>
<reference evidence="2 3" key="1">
    <citation type="submission" date="2017-03" db="EMBL/GenBank/DDBJ databases">
        <title>Draft Genome sequence of Marispirochaeta sp. strain JC444.</title>
        <authorList>
            <person name="Shivani Y."/>
            <person name="Subhash Y."/>
            <person name="Sasikala C."/>
            <person name="Ramana C."/>
        </authorList>
    </citation>
    <scope>NUCLEOTIDE SEQUENCE [LARGE SCALE GENOMIC DNA]</scope>
    <source>
        <strain evidence="2 3">JC444</strain>
    </source>
</reference>
<dbReference type="RefSeq" id="WP_083052100.1">
    <property type="nucleotide sequence ID" value="NZ_CAXXQO010000003.1"/>
</dbReference>
<sequence>MNESLHAYMRVGIIHFMAYPEAGSGNGPIDESLRKVLTDDYFDAVEITWIKDREVRDRARQMIQSAHISVAFGAQPMLLSQKQNVNSLDEGERKKAVDTVKAAIDEAYEMGAEGTAFLSGKYEEAGKEEAFQALLKSTREICAYAKSKGNMKIVHEVFDYDIDKASLIGPASLAKRYAEEIKKEYDNFGLMVDLSHIPLLHESIKESLLPIKEHLVHAHMGNCVMKDPSMPAYGDQHPRFGFPNSENDVQELTEYLQALKDMGFLNKEKPPILSFEVKPTAGEDPDVVLAGSKRVLNRAWTMVK</sequence>
<comment type="caution">
    <text evidence="2">The sequence shown here is derived from an EMBL/GenBank/DDBJ whole genome shotgun (WGS) entry which is preliminary data.</text>
</comment>
<dbReference type="PANTHER" id="PTHR12110:SF21">
    <property type="entry name" value="XYLOSE ISOMERASE-LIKE TIM BARREL DOMAIN-CONTAINING PROTEIN"/>
    <property type="match status" value="1"/>
</dbReference>
<feature type="domain" description="Xylose isomerase-like TIM barrel" evidence="1">
    <location>
        <begin position="42"/>
        <end position="264"/>
    </location>
</feature>
<dbReference type="AlphaFoldDB" id="A0A1Y1RWF0"/>
<organism evidence="2 3">
    <name type="scientific">Marispirochaeta aestuarii</name>
    <dbReference type="NCBI Taxonomy" id="1963862"/>
    <lineage>
        <taxon>Bacteria</taxon>
        <taxon>Pseudomonadati</taxon>
        <taxon>Spirochaetota</taxon>
        <taxon>Spirochaetia</taxon>
        <taxon>Spirochaetales</taxon>
        <taxon>Spirochaetaceae</taxon>
        <taxon>Marispirochaeta</taxon>
    </lineage>
</organism>
<gene>
    <name evidence="2" type="ORF">B4O97_15155</name>
</gene>
<dbReference type="Pfam" id="PF01261">
    <property type="entry name" value="AP_endonuc_2"/>
    <property type="match status" value="1"/>
</dbReference>
<dbReference type="STRING" id="1963862.B4O97_15155"/>
<dbReference type="OrthoDB" id="6622255at2"/>
<dbReference type="PANTHER" id="PTHR12110">
    <property type="entry name" value="HYDROXYPYRUVATE ISOMERASE"/>
    <property type="match status" value="1"/>
</dbReference>
<dbReference type="EMBL" id="MWQY01000018">
    <property type="protein sequence ID" value="ORC32985.1"/>
    <property type="molecule type" value="Genomic_DNA"/>
</dbReference>
<dbReference type="Proteomes" id="UP000192343">
    <property type="component" value="Unassembled WGS sequence"/>
</dbReference>
<dbReference type="SUPFAM" id="SSF51658">
    <property type="entry name" value="Xylose isomerase-like"/>
    <property type="match status" value="1"/>
</dbReference>
<keyword evidence="3" id="KW-1185">Reference proteome</keyword>
<name>A0A1Y1RWF0_9SPIO</name>
<dbReference type="InterPro" id="IPR036237">
    <property type="entry name" value="Xyl_isomerase-like_sf"/>
</dbReference>
<evidence type="ECO:0000313" key="2">
    <source>
        <dbReference type="EMBL" id="ORC32985.1"/>
    </source>
</evidence>
<dbReference type="Gene3D" id="3.20.20.150">
    <property type="entry name" value="Divalent-metal-dependent TIM barrel enzymes"/>
    <property type="match status" value="1"/>
</dbReference>
<dbReference type="GO" id="GO:0016853">
    <property type="term" value="F:isomerase activity"/>
    <property type="evidence" value="ECO:0007669"/>
    <property type="project" value="UniProtKB-KW"/>
</dbReference>
<proteinExistence type="predicted"/>